<accession>A0A8A0RNW8</accession>
<organism evidence="5 6">
    <name type="scientific">Koleobacter methoxysyntrophicus</name>
    <dbReference type="NCBI Taxonomy" id="2751313"/>
    <lineage>
        <taxon>Bacteria</taxon>
        <taxon>Bacillati</taxon>
        <taxon>Bacillota</taxon>
        <taxon>Clostridia</taxon>
        <taxon>Koleobacterales</taxon>
        <taxon>Koleobacteraceae</taxon>
        <taxon>Koleobacter</taxon>
    </lineage>
</organism>
<dbReference type="InterPro" id="IPR006495">
    <property type="entry name" value="CitD"/>
</dbReference>
<dbReference type="KEGG" id="kme:H0A61_01568"/>
<dbReference type="AlphaFoldDB" id="A0A8A0RNW8"/>
<evidence type="ECO:0000313" key="5">
    <source>
        <dbReference type="EMBL" id="QSQ09209.1"/>
    </source>
</evidence>
<keyword evidence="2" id="KW-0963">Cytoplasm</keyword>
<dbReference type="InterPro" id="IPR023439">
    <property type="entry name" value="Mal_deCO2ase/Cit_lyase_ACP"/>
</dbReference>
<dbReference type="EMBL" id="CP059066">
    <property type="protein sequence ID" value="QSQ09209.1"/>
    <property type="molecule type" value="Genomic_DNA"/>
</dbReference>
<dbReference type="Pfam" id="PF06857">
    <property type="entry name" value="ACP"/>
    <property type="match status" value="1"/>
</dbReference>
<keyword evidence="6" id="KW-1185">Reference proteome</keyword>
<gene>
    <name evidence="5" type="primary">citD</name>
    <name evidence="5" type="ORF">H0A61_01568</name>
</gene>
<evidence type="ECO:0000256" key="3">
    <source>
        <dbReference type="ARBA" id="ARBA00022553"/>
    </source>
</evidence>
<keyword evidence="3 4" id="KW-0597">Phosphoprotein</keyword>
<proteinExistence type="predicted"/>
<dbReference type="NCBIfam" id="TIGR01608">
    <property type="entry name" value="citD"/>
    <property type="match status" value="1"/>
</dbReference>
<evidence type="ECO:0000256" key="2">
    <source>
        <dbReference type="ARBA" id="ARBA00022490"/>
    </source>
</evidence>
<dbReference type="NCBIfam" id="NF009726">
    <property type="entry name" value="PRK13253.1"/>
    <property type="match status" value="1"/>
</dbReference>
<evidence type="ECO:0000256" key="4">
    <source>
        <dbReference type="PIRSR" id="PIRSR002736-50"/>
    </source>
</evidence>
<dbReference type="RefSeq" id="WP_206706567.1">
    <property type="nucleotide sequence ID" value="NZ_CP059066.1"/>
</dbReference>
<evidence type="ECO:0000313" key="6">
    <source>
        <dbReference type="Proteomes" id="UP000662904"/>
    </source>
</evidence>
<dbReference type="GO" id="GO:0016829">
    <property type="term" value="F:lyase activity"/>
    <property type="evidence" value="ECO:0007669"/>
    <property type="project" value="UniProtKB-KW"/>
</dbReference>
<dbReference type="Proteomes" id="UP000662904">
    <property type="component" value="Chromosome"/>
</dbReference>
<keyword evidence="5" id="KW-0456">Lyase</keyword>
<feature type="modified residue" description="O-(phosphoribosyl dephospho-coenzyme A)serine" evidence="4">
    <location>
        <position position="14"/>
    </location>
</feature>
<sequence length="91" mass="10175">MKLAKMSIAGSLESNDALITIQPVDKRGVELVIESIVEKQFKDRIEKAVRQVLKDYDIDGVYVRVQDRGALDCTLKARMEAAILRGKGDLQ</sequence>
<protein>
    <submittedName>
        <fullName evidence="5">Citrate lyase acyl carrier protein</fullName>
    </submittedName>
</protein>
<reference evidence="5" key="1">
    <citation type="submission" date="2020-07" db="EMBL/GenBank/DDBJ databases">
        <title>Koleobacter methoxysyntrophicus gen. nov., sp. nov., a novel anaerobic bacterium isolated from deep subsurface oil field and proposal of Koleobacterales ord. nov. in the phylum Firmicutes.</title>
        <authorList>
            <person name="Sakamoto S."/>
            <person name="Tamaki H."/>
        </authorList>
    </citation>
    <scope>NUCLEOTIDE SEQUENCE</scope>
    <source>
        <strain evidence="5">NRmbB1</strain>
    </source>
</reference>
<comment type="subcellular location">
    <subcellularLocation>
        <location evidence="1">Cytoplasm</location>
    </subcellularLocation>
</comment>
<name>A0A8A0RNW8_9FIRM</name>
<evidence type="ECO:0000256" key="1">
    <source>
        <dbReference type="ARBA" id="ARBA00004496"/>
    </source>
</evidence>
<dbReference type="PIRSF" id="PIRSF002736">
    <property type="entry name" value="Citrt_lyas_gamma"/>
    <property type="match status" value="1"/>
</dbReference>
<dbReference type="GO" id="GO:0005737">
    <property type="term" value="C:cytoplasm"/>
    <property type="evidence" value="ECO:0007669"/>
    <property type="project" value="UniProtKB-SubCell"/>
</dbReference>